<dbReference type="InterPro" id="IPR003439">
    <property type="entry name" value="ABC_transporter-like_ATP-bd"/>
</dbReference>
<proteinExistence type="inferred from homology"/>
<evidence type="ECO:0000313" key="7">
    <source>
        <dbReference type="Proteomes" id="UP000242949"/>
    </source>
</evidence>
<organism evidence="6 7">
    <name type="scientific">Pelagirhabdus alkalitolerans</name>
    <dbReference type="NCBI Taxonomy" id="1612202"/>
    <lineage>
        <taxon>Bacteria</taxon>
        <taxon>Bacillati</taxon>
        <taxon>Bacillota</taxon>
        <taxon>Bacilli</taxon>
        <taxon>Bacillales</taxon>
        <taxon>Bacillaceae</taxon>
        <taxon>Pelagirhabdus</taxon>
    </lineage>
</organism>
<dbReference type="STRING" id="1612202.SAMN05421734_11163"/>
<dbReference type="InterPro" id="IPR050319">
    <property type="entry name" value="ABC_transp_ATP-bind"/>
</dbReference>
<sequence length="260" mass="29245">MNVLDVKKLNVTYDQKGIHLFKQTPVNYAVSNVSFSIEKGKTYGLVGESGSGKSTVAHSLIGLCPIASGEIVFNGQKLNRTRQDCVEINKDIQIIFQDAYGSLNPKKKVIDIISEPIVNYETKTFDQLVERVSELLEKVGMRDDVLYRYPHEFSGGERQRIAIARALALNPKLIIADEPTSSLDTSTQARILNYMKMIQQEMNISYLFISHDLSVVSYMADHIGVLYDGQLIEEQSAHQLFKSPKHDYTKTLIKSIPSID</sequence>
<evidence type="ECO:0000259" key="5">
    <source>
        <dbReference type="PROSITE" id="PS50893"/>
    </source>
</evidence>
<keyword evidence="2" id="KW-0813">Transport</keyword>
<dbReference type="SMART" id="SM00382">
    <property type="entry name" value="AAA"/>
    <property type="match status" value="1"/>
</dbReference>
<dbReference type="RefSeq" id="WP_176759287.1">
    <property type="nucleotide sequence ID" value="NZ_FMYI01000011.1"/>
</dbReference>
<dbReference type="Proteomes" id="UP000242949">
    <property type="component" value="Unassembled WGS sequence"/>
</dbReference>
<evidence type="ECO:0000256" key="3">
    <source>
        <dbReference type="ARBA" id="ARBA00022741"/>
    </source>
</evidence>
<reference evidence="7" key="1">
    <citation type="submission" date="2016-09" db="EMBL/GenBank/DDBJ databases">
        <authorList>
            <person name="Varghese N."/>
            <person name="Submissions S."/>
        </authorList>
    </citation>
    <scope>NUCLEOTIDE SEQUENCE [LARGE SCALE GENOMIC DNA]</scope>
    <source>
        <strain evidence="7">S5</strain>
    </source>
</reference>
<dbReference type="GO" id="GO:0016887">
    <property type="term" value="F:ATP hydrolysis activity"/>
    <property type="evidence" value="ECO:0007669"/>
    <property type="project" value="InterPro"/>
</dbReference>
<accession>A0A1G6MN05</accession>
<name>A0A1G6MN05_9BACI</name>
<gene>
    <name evidence="6" type="ORF">SAMN05421734_11163</name>
</gene>
<keyword evidence="4 6" id="KW-0067">ATP-binding</keyword>
<dbReference type="GO" id="GO:0055085">
    <property type="term" value="P:transmembrane transport"/>
    <property type="evidence" value="ECO:0007669"/>
    <property type="project" value="UniProtKB-ARBA"/>
</dbReference>
<protein>
    <submittedName>
        <fullName evidence="6">Peptide/nickel transport system ATP-binding protein</fullName>
    </submittedName>
</protein>
<comment type="similarity">
    <text evidence="1">Belongs to the ABC transporter superfamily.</text>
</comment>
<dbReference type="AlphaFoldDB" id="A0A1G6MN05"/>
<feature type="domain" description="ABC transporter" evidence="5">
    <location>
        <begin position="6"/>
        <end position="253"/>
    </location>
</feature>
<evidence type="ECO:0000256" key="2">
    <source>
        <dbReference type="ARBA" id="ARBA00022448"/>
    </source>
</evidence>
<dbReference type="EMBL" id="FMYI01000011">
    <property type="protein sequence ID" value="SDC56386.1"/>
    <property type="molecule type" value="Genomic_DNA"/>
</dbReference>
<evidence type="ECO:0000313" key="6">
    <source>
        <dbReference type="EMBL" id="SDC56386.1"/>
    </source>
</evidence>
<dbReference type="FunFam" id="3.40.50.300:FF:000016">
    <property type="entry name" value="Oligopeptide ABC transporter ATP-binding component"/>
    <property type="match status" value="1"/>
</dbReference>
<evidence type="ECO:0000256" key="1">
    <source>
        <dbReference type="ARBA" id="ARBA00005417"/>
    </source>
</evidence>
<keyword evidence="7" id="KW-1185">Reference proteome</keyword>
<dbReference type="GO" id="GO:0005524">
    <property type="term" value="F:ATP binding"/>
    <property type="evidence" value="ECO:0007669"/>
    <property type="project" value="UniProtKB-KW"/>
</dbReference>
<dbReference type="Pfam" id="PF00005">
    <property type="entry name" value="ABC_tran"/>
    <property type="match status" value="1"/>
</dbReference>
<evidence type="ECO:0000256" key="4">
    <source>
        <dbReference type="ARBA" id="ARBA00022840"/>
    </source>
</evidence>
<dbReference type="PANTHER" id="PTHR43776:SF8">
    <property type="entry name" value="ABC TRANSPORTER, ATP-BINDING PROTEIN"/>
    <property type="match status" value="1"/>
</dbReference>
<dbReference type="InterPro" id="IPR027417">
    <property type="entry name" value="P-loop_NTPase"/>
</dbReference>
<dbReference type="Gene3D" id="3.40.50.300">
    <property type="entry name" value="P-loop containing nucleotide triphosphate hydrolases"/>
    <property type="match status" value="1"/>
</dbReference>
<dbReference type="PANTHER" id="PTHR43776">
    <property type="entry name" value="TRANSPORT ATP-BINDING PROTEIN"/>
    <property type="match status" value="1"/>
</dbReference>
<dbReference type="PROSITE" id="PS00211">
    <property type="entry name" value="ABC_TRANSPORTER_1"/>
    <property type="match status" value="1"/>
</dbReference>
<keyword evidence="3" id="KW-0547">Nucleotide-binding</keyword>
<dbReference type="CDD" id="cd03257">
    <property type="entry name" value="ABC_NikE_OppD_transporters"/>
    <property type="match status" value="1"/>
</dbReference>
<dbReference type="InterPro" id="IPR017871">
    <property type="entry name" value="ABC_transporter-like_CS"/>
</dbReference>
<dbReference type="InterPro" id="IPR003593">
    <property type="entry name" value="AAA+_ATPase"/>
</dbReference>
<dbReference type="SUPFAM" id="SSF52540">
    <property type="entry name" value="P-loop containing nucleoside triphosphate hydrolases"/>
    <property type="match status" value="1"/>
</dbReference>
<dbReference type="PROSITE" id="PS50893">
    <property type="entry name" value="ABC_TRANSPORTER_2"/>
    <property type="match status" value="1"/>
</dbReference>